<organism evidence="1 2">
    <name type="scientific">Biomphalaria pfeifferi</name>
    <name type="common">Bloodfluke planorb</name>
    <name type="synonym">Freshwater snail</name>
    <dbReference type="NCBI Taxonomy" id="112525"/>
    <lineage>
        <taxon>Eukaryota</taxon>
        <taxon>Metazoa</taxon>
        <taxon>Spiralia</taxon>
        <taxon>Lophotrochozoa</taxon>
        <taxon>Mollusca</taxon>
        <taxon>Gastropoda</taxon>
        <taxon>Heterobranchia</taxon>
        <taxon>Euthyneura</taxon>
        <taxon>Panpulmonata</taxon>
        <taxon>Hygrophila</taxon>
        <taxon>Lymnaeoidea</taxon>
        <taxon>Planorbidae</taxon>
        <taxon>Biomphalaria</taxon>
    </lineage>
</organism>
<reference evidence="1" key="2">
    <citation type="submission" date="2023-04" db="EMBL/GenBank/DDBJ databases">
        <authorList>
            <person name="Bu L."/>
            <person name="Lu L."/>
            <person name="Laidemitt M.R."/>
            <person name="Zhang S.M."/>
            <person name="Mutuku M."/>
            <person name="Mkoji G."/>
            <person name="Steinauer M."/>
            <person name="Loker E.S."/>
        </authorList>
    </citation>
    <scope>NUCLEOTIDE SEQUENCE</scope>
    <source>
        <strain evidence="1">KasaAsao</strain>
        <tissue evidence="1">Whole Snail</tissue>
    </source>
</reference>
<dbReference type="AlphaFoldDB" id="A0AAD8BQE2"/>
<name>A0AAD8BQE2_BIOPF</name>
<dbReference type="EMBL" id="JASAOG010000049">
    <property type="protein sequence ID" value="KAK0058328.1"/>
    <property type="molecule type" value="Genomic_DNA"/>
</dbReference>
<protein>
    <submittedName>
        <fullName evidence="1">Uncharacterized protein</fullName>
    </submittedName>
</protein>
<sequence length="75" mass="8451">MKTSCLSMKMSWLIYEDVACLRRRNMACLRGCVAMCHGQAIDCKAAMIPAVREIQTTLRTDKSGSSTTRVFHLRP</sequence>
<evidence type="ECO:0000313" key="1">
    <source>
        <dbReference type="EMBL" id="KAK0058328.1"/>
    </source>
</evidence>
<evidence type="ECO:0000313" key="2">
    <source>
        <dbReference type="Proteomes" id="UP001233172"/>
    </source>
</evidence>
<comment type="caution">
    <text evidence="1">The sequence shown here is derived from an EMBL/GenBank/DDBJ whole genome shotgun (WGS) entry which is preliminary data.</text>
</comment>
<reference evidence="1" key="1">
    <citation type="journal article" date="2023" name="PLoS Negl. Trop. Dis.">
        <title>A genome sequence for Biomphalaria pfeifferi, the major vector snail for the human-infecting parasite Schistosoma mansoni.</title>
        <authorList>
            <person name="Bu L."/>
            <person name="Lu L."/>
            <person name="Laidemitt M.R."/>
            <person name="Zhang S.M."/>
            <person name="Mutuku M."/>
            <person name="Mkoji G."/>
            <person name="Steinauer M."/>
            <person name="Loker E.S."/>
        </authorList>
    </citation>
    <scope>NUCLEOTIDE SEQUENCE</scope>
    <source>
        <strain evidence="1">KasaAsao</strain>
    </source>
</reference>
<proteinExistence type="predicted"/>
<accession>A0AAD8BQE2</accession>
<dbReference type="Proteomes" id="UP001233172">
    <property type="component" value="Unassembled WGS sequence"/>
</dbReference>
<keyword evidence="2" id="KW-1185">Reference proteome</keyword>
<gene>
    <name evidence="1" type="ORF">Bpfe_012329</name>
</gene>